<dbReference type="Proteomes" id="UP000092691">
    <property type="component" value="Chromosome"/>
</dbReference>
<evidence type="ECO:0000313" key="3">
    <source>
        <dbReference type="Proteomes" id="UP000092691"/>
    </source>
</evidence>
<organism evidence="2 3">
    <name type="scientific">Rhizobium leguminosarum</name>
    <dbReference type="NCBI Taxonomy" id="384"/>
    <lineage>
        <taxon>Bacteria</taxon>
        <taxon>Pseudomonadati</taxon>
        <taxon>Pseudomonadota</taxon>
        <taxon>Alphaproteobacteria</taxon>
        <taxon>Hyphomicrobiales</taxon>
        <taxon>Rhizobiaceae</taxon>
        <taxon>Rhizobium/Agrobacterium group</taxon>
        <taxon>Rhizobium</taxon>
    </lineage>
</organism>
<reference evidence="2 3" key="1">
    <citation type="submission" date="2016-06" db="EMBL/GenBank/DDBJ databases">
        <title>Microsymbionts genomes from the relict species Vavilovia formosa.</title>
        <authorList>
            <person name="Chirak E."/>
            <person name="Kimeklis A."/>
            <person name="Andronov E."/>
        </authorList>
    </citation>
    <scope>NUCLEOTIDE SEQUENCE [LARGE SCALE GENOMIC DNA]</scope>
    <source>
        <strain evidence="2 3">Vaf10</strain>
    </source>
</reference>
<gene>
    <name evidence="2" type="ORF">BA011_09750</name>
</gene>
<dbReference type="RefSeq" id="WP_065280295.1">
    <property type="nucleotide sequence ID" value="NZ_CP016286.1"/>
</dbReference>
<feature type="signal peptide" evidence="1">
    <location>
        <begin position="1"/>
        <end position="22"/>
    </location>
</feature>
<dbReference type="OrthoDB" id="8452099at2"/>
<evidence type="ECO:0000256" key="1">
    <source>
        <dbReference type="SAM" id="SignalP"/>
    </source>
</evidence>
<feature type="chain" id="PRO_5008520674" evidence="1">
    <location>
        <begin position="23"/>
        <end position="186"/>
    </location>
</feature>
<keyword evidence="1" id="KW-0732">Signal</keyword>
<sequence>MFGRFVSLSLIVLLAVPHPSFGDDIELAGRRKIVVGDGPYEIKDESGVIGFVVATAGNFVTFKPCSGESFSLDRNKLLPTKNKCKNAPSPDENPLVANCGNAWDGWDKTKVAQAIKGNEPVGTTFFTTSDNEIVAQAMDPTQMAAVIDSVAQLKDCGQYTIGFDKQGESNLRIIQPMQAIHLENQN</sequence>
<accession>A0A1B1C8B4</accession>
<protein>
    <submittedName>
        <fullName evidence="2">Uncharacterized protein</fullName>
    </submittedName>
</protein>
<dbReference type="AlphaFoldDB" id="A0A1B1C8B4"/>
<evidence type="ECO:0000313" key="2">
    <source>
        <dbReference type="EMBL" id="ANP85987.1"/>
    </source>
</evidence>
<name>A0A1B1C8B4_RHILE</name>
<dbReference type="EMBL" id="CP016286">
    <property type="protein sequence ID" value="ANP85987.1"/>
    <property type="molecule type" value="Genomic_DNA"/>
</dbReference>
<proteinExistence type="predicted"/>